<gene>
    <name evidence="2" type="ORF">EWM63_26555</name>
</gene>
<feature type="region of interest" description="Disordered" evidence="1">
    <location>
        <begin position="1"/>
        <end position="37"/>
    </location>
</feature>
<feature type="region of interest" description="Disordered" evidence="1">
    <location>
        <begin position="134"/>
        <end position="185"/>
    </location>
</feature>
<dbReference type="RefSeq" id="WP_130189213.1">
    <property type="nucleotide sequence ID" value="NZ_CP035913.1"/>
</dbReference>
<protein>
    <submittedName>
        <fullName evidence="2">Uncharacterized protein</fullName>
    </submittedName>
</protein>
<sequence length="185" mass="19536">MQNLRGFGASPSGDADRHRSKPATLPPGALDPGARGAPVGKGWETYGALQVIDENGRRVALAAEPYDGAGLDGHAEARSIRALEAHGPARIENGRLVVVVDQEICPSCRARLIAYAERKGITRIEAHLPVRDSMSQAGKTVTPRRPAAVPHRQGGRRLPCALPSRSSCAGSGDRPTLARFADAQP</sequence>
<dbReference type="KEGG" id="plue:EWM63_26555"/>
<keyword evidence="3" id="KW-1185">Reference proteome</keyword>
<organism evidence="2 3">
    <name type="scientific">Pseudoduganella lutea</name>
    <dbReference type="NCBI Taxonomy" id="321985"/>
    <lineage>
        <taxon>Bacteria</taxon>
        <taxon>Pseudomonadati</taxon>
        <taxon>Pseudomonadota</taxon>
        <taxon>Betaproteobacteria</taxon>
        <taxon>Burkholderiales</taxon>
        <taxon>Oxalobacteraceae</taxon>
        <taxon>Telluria group</taxon>
        <taxon>Pseudoduganella</taxon>
    </lineage>
</organism>
<dbReference type="EMBL" id="CP035913">
    <property type="protein sequence ID" value="QBE66104.1"/>
    <property type="molecule type" value="Genomic_DNA"/>
</dbReference>
<evidence type="ECO:0000313" key="3">
    <source>
        <dbReference type="Proteomes" id="UP000290637"/>
    </source>
</evidence>
<proteinExistence type="predicted"/>
<reference evidence="2 3" key="1">
    <citation type="submission" date="2019-02" db="EMBL/GenBank/DDBJ databases">
        <title>Draft Genome Sequences of Six Type Strains of the Genus Massilia.</title>
        <authorList>
            <person name="Miess H."/>
            <person name="Frediansyhah A."/>
            <person name="Gross H."/>
        </authorList>
    </citation>
    <scope>NUCLEOTIDE SEQUENCE [LARGE SCALE GENOMIC DNA]</scope>
    <source>
        <strain evidence="2 3">DSM 17473</strain>
    </source>
</reference>
<dbReference type="AlphaFoldDB" id="A0A4P6L3V4"/>
<evidence type="ECO:0000313" key="2">
    <source>
        <dbReference type="EMBL" id="QBE66104.1"/>
    </source>
</evidence>
<name>A0A4P6L3V4_9BURK</name>
<dbReference type="Proteomes" id="UP000290637">
    <property type="component" value="Chromosome"/>
</dbReference>
<evidence type="ECO:0000256" key="1">
    <source>
        <dbReference type="SAM" id="MobiDB-lite"/>
    </source>
</evidence>
<accession>A0A4P6L3V4</accession>
<dbReference type="OrthoDB" id="5913938at2"/>